<dbReference type="InterPro" id="IPR036397">
    <property type="entry name" value="RNaseH_sf"/>
</dbReference>
<dbReference type="GO" id="GO:0008270">
    <property type="term" value="F:zinc ion binding"/>
    <property type="evidence" value="ECO:0007669"/>
    <property type="project" value="UniProtKB-KW"/>
</dbReference>
<evidence type="ECO:0000256" key="2">
    <source>
        <dbReference type="SAM" id="MobiDB-lite"/>
    </source>
</evidence>
<feature type="region of interest" description="Disordered" evidence="2">
    <location>
        <begin position="287"/>
        <end position="313"/>
    </location>
</feature>
<dbReference type="SUPFAM" id="SSF56672">
    <property type="entry name" value="DNA/RNA polymerases"/>
    <property type="match status" value="1"/>
</dbReference>
<dbReference type="InterPro" id="IPR001878">
    <property type="entry name" value="Znf_CCHC"/>
</dbReference>
<comment type="caution">
    <text evidence="4">The sequence shown here is derived from an EMBL/GenBank/DDBJ whole genome shotgun (WGS) entry which is preliminary data.</text>
</comment>
<evidence type="ECO:0000256" key="1">
    <source>
        <dbReference type="PROSITE-ProRule" id="PRU00047"/>
    </source>
</evidence>
<dbReference type="PROSITE" id="PS50158">
    <property type="entry name" value="ZF_CCHC"/>
    <property type="match status" value="1"/>
</dbReference>
<feature type="region of interest" description="Disordered" evidence="2">
    <location>
        <begin position="1654"/>
        <end position="1706"/>
    </location>
</feature>
<dbReference type="Gene3D" id="3.30.70.270">
    <property type="match status" value="1"/>
</dbReference>
<name>A0A226DS64_FOLCA</name>
<dbReference type="GO" id="GO:0071897">
    <property type="term" value="P:DNA biosynthetic process"/>
    <property type="evidence" value="ECO:0007669"/>
    <property type="project" value="UniProtKB-ARBA"/>
</dbReference>
<keyword evidence="1" id="KW-0863">Zinc-finger</keyword>
<keyword evidence="1" id="KW-0862">Zinc</keyword>
<dbReference type="InterPro" id="IPR040676">
    <property type="entry name" value="DUF5641"/>
</dbReference>
<accession>A0A226DS64</accession>
<dbReference type="GO" id="GO:0003676">
    <property type="term" value="F:nucleic acid binding"/>
    <property type="evidence" value="ECO:0007669"/>
    <property type="project" value="InterPro"/>
</dbReference>
<sequence>MDLERYKLFREAAGKLVDERITLITAELAKEAPDKDLIEVEYRTFEDTYREYCDVAYKVLDECAAEEVLVERRALDVVVRRYMELSHKIEMFRIALYPDASPPGSHYSTATGGSSNSNKRRTFKLPKLEMKKFNGELTEWLAMVVGSRARDLVESYPMTEGNYPKVISALEERFGKPKLLKQVYVRELLTIIIHNTRSNEVNLAKMYDSLESHLRALETLGVTPEQTAEFVFPMVESSLPEDILIAWQRSAMYGVDGSTENPPSTELQHLMTFLRQEVEREGQRSIVRAGFESNPANKEKSREKSRAASRKEKDGFATTAGLFSGGNAKKCCVFCDRSNHNSPDCYKAQMMTLQQKKDKVKEKKCCFVCLRQGHLSKDCKSSAKCVICSRKHLVIMCPDLEKRNDSGGSGNRNDGENSAAMSHHQCKGDVLLQTVLVRLYNDDGSDYRVVRLLFDSGSQGTSVRADVADELNLQKTGQVWSRKVLYGGSVTNKQKHNKFNIKLASVDGKVRRNLTALDEQDICGQLRRVPTGPWLKELANKNIWMSDFISDSEEIQVLVGSDYYGQLMTGRIVHLKCGLTAMESVCGWTLSGSIPAEDSLSLMSVSTALVNCNSIQDLWNLEALGIRDSGEVKSKSEREVATQEHFQETVTRNDEGRYSVLLPWVEEGQPIPSNRLVAEKRLESTTRKLKQTGNFESYIQIFQEWLKEGFIEIVQNPNQDENSHDLPHRAVFKPESLTTPVRPVFDASCKIGRSPSLNDCLEKGPNLLELIPALLVRFREKKVGVISDVRKAFQMIEVEESDRDFLRFLWWEENEDSKIQVFRHKRVVFGVNSSPFLLGAVLEKHLKEVSGPHESIAKKLLKSLYVDNCVTSVNSEEEYQNFKQISTHLLADAKMELRQWECSAVEGSGVGYPAIRECGLEPDGSYTHQELSSVLGMKWQKVEDKLQVDIPYEQLPEKITKRVILSMVQKLFDPLGFLAPTTLIPKLILQQTWEKKSSWDDELSAEMKKEFISWWSTVQELKKVHIPRHAFGIAVVQPEEIQFHCFGDAPKKAYSAAIFVRVQHGDEISVQLLQAKSRVAPLKSLTIPRLELMASVITTRLASSVKSALSMEAATTYFWTDSSTALAWIRRNNEWGTFVGNRVKEICSSSLVSQWNFVPGKMNPADLPSRGCSPSQLLSCCWWEGPDWLRKSAEHWPTHFEPEADEDLVTSEKKKSTIARMEAVEVENPWYVTRYSSYTKNLRLLGWILRFLQKCKKISPSQTDSNISESFKVGQEVISGIRVERDDDGLIRVRSKLLHRDDTAYFRRPILLPNYQPLGKVLDYSDKAGSQEGFESMCHLQEIRHQETNFASSSTTGRSCQDRKSLSSDRDRSCWPIISQKGREDVDRHIHMRHVSMCPLRACGLAKYRLFPLKSVQIHQSQGPPRNYLPDNGTNFVGASNLFRELDWKTIESKTRVERIQWRFSPPSGAWWGRWWERLIRTAKGLLKRMLGQNRLNYAQLETSLCQVEAVMKERPLTYVTEDNNDLIPLTPSMFLRDTQETSFPEAEVLVGDDMRGKFKNLKKLWEELRGRFRSEYLALLVQRGKLQKYHDFQVGDIVLVGDDNKKRQDWKLGRILELHPGKDGHAHVADVKTSHSVLLRPLQRLYPLEVPTNFYEGPQDNKTMREETKQEEEVNRDQAKIVQISNETTTRTRSGREVRKPKKFL</sequence>
<reference evidence="4 5" key="1">
    <citation type="submission" date="2015-12" db="EMBL/GenBank/DDBJ databases">
        <title>The genome of Folsomia candida.</title>
        <authorList>
            <person name="Faddeeva A."/>
            <person name="Derks M.F."/>
            <person name="Anvar Y."/>
            <person name="Smit S."/>
            <person name="Van Straalen N."/>
            <person name="Roelofs D."/>
        </authorList>
    </citation>
    <scope>NUCLEOTIDE SEQUENCE [LARGE SCALE GENOMIC DNA]</scope>
    <source>
        <strain evidence="4 5">VU population</strain>
        <tissue evidence="4">Whole body</tissue>
    </source>
</reference>
<evidence type="ECO:0000313" key="4">
    <source>
        <dbReference type="EMBL" id="OXA47858.1"/>
    </source>
</evidence>
<dbReference type="Gene3D" id="3.10.10.10">
    <property type="entry name" value="HIV Type 1 Reverse Transcriptase, subunit A, domain 1"/>
    <property type="match status" value="1"/>
</dbReference>
<dbReference type="SMART" id="SM00343">
    <property type="entry name" value="ZnF_C2HC"/>
    <property type="match status" value="2"/>
</dbReference>
<organism evidence="4 5">
    <name type="scientific">Folsomia candida</name>
    <name type="common">Springtail</name>
    <dbReference type="NCBI Taxonomy" id="158441"/>
    <lineage>
        <taxon>Eukaryota</taxon>
        <taxon>Metazoa</taxon>
        <taxon>Ecdysozoa</taxon>
        <taxon>Arthropoda</taxon>
        <taxon>Hexapoda</taxon>
        <taxon>Collembola</taxon>
        <taxon>Entomobryomorpha</taxon>
        <taxon>Isotomoidea</taxon>
        <taxon>Isotomidae</taxon>
        <taxon>Proisotominae</taxon>
        <taxon>Folsomia</taxon>
    </lineage>
</organism>
<dbReference type="Proteomes" id="UP000198287">
    <property type="component" value="Unassembled WGS sequence"/>
</dbReference>
<dbReference type="EMBL" id="LNIX01000012">
    <property type="protein sequence ID" value="OXA47858.1"/>
    <property type="molecule type" value="Genomic_DNA"/>
</dbReference>
<dbReference type="OrthoDB" id="416987at2759"/>
<dbReference type="PANTHER" id="PTHR47331:SF1">
    <property type="entry name" value="GAG-LIKE PROTEIN"/>
    <property type="match status" value="1"/>
</dbReference>
<dbReference type="Pfam" id="PF03564">
    <property type="entry name" value="DUF1759"/>
    <property type="match status" value="1"/>
</dbReference>
<feature type="compositionally biased region" description="Basic and acidic residues" evidence="2">
    <location>
        <begin position="1663"/>
        <end position="1680"/>
    </location>
</feature>
<feature type="compositionally biased region" description="Polar residues" evidence="2">
    <location>
        <begin position="1684"/>
        <end position="1693"/>
    </location>
</feature>
<dbReference type="InterPro" id="IPR008042">
    <property type="entry name" value="Retrotrans_Pao"/>
</dbReference>
<dbReference type="InterPro" id="IPR043502">
    <property type="entry name" value="DNA/RNA_pol_sf"/>
</dbReference>
<dbReference type="InterPro" id="IPR005312">
    <property type="entry name" value="DUF1759"/>
</dbReference>
<gene>
    <name evidence="4" type="ORF">Fcan01_17052</name>
</gene>
<evidence type="ECO:0000259" key="3">
    <source>
        <dbReference type="PROSITE" id="PS50158"/>
    </source>
</evidence>
<feature type="domain" description="CCHC-type" evidence="3">
    <location>
        <begin position="366"/>
        <end position="381"/>
    </location>
</feature>
<dbReference type="Pfam" id="PF05380">
    <property type="entry name" value="Peptidase_A17"/>
    <property type="match status" value="1"/>
</dbReference>
<dbReference type="Gene3D" id="3.30.420.10">
    <property type="entry name" value="Ribonuclease H-like superfamily/Ribonuclease H"/>
    <property type="match status" value="1"/>
</dbReference>
<protein>
    <submittedName>
        <fullName evidence="4">Zinc finger CCHC domain-containing protein 13</fullName>
    </submittedName>
</protein>
<proteinExistence type="predicted"/>
<dbReference type="PANTHER" id="PTHR47331">
    <property type="entry name" value="PHD-TYPE DOMAIN-CONTAINING PROTEIN"/>
    <property type="match status" value="1"/>
</dbReference>
<keyword evidence="1" id="KW-0479">Metal-binding</keyword>
<feature type="compositionally biased region" description="Basic and acidic residues" evidence="2">
    <location>
        <begin position="297"/>
        <end position="313"/>
    </location>
</feature>
<dbReference type="OMA" id="PCAFCVE"/>
<dbReference type="InterPro" id="IPR043128">
    <property type="entry name" value="Rev_trsase/Diguanyl_cyclase"/>
</dbReference>
<dbReference type="Pfam" id="PF18701">
    <property type="entry name" value="DUF5641"/>
    <property type="match status" value="1"/>
</dbReference>
<keyword evidence="5" id="KW-1185">Reference proteome</keyword>
<evidence type="ECO:0000313" key="5">
    <source>
        <dbReference type="Proteomes" id="UP000198287"/>
    </source>
</evidence>
<dbReference type="STRING" id="158441.A0A226DS64"/>